<dbReference type="Proteomes" id="UP000063699">
    <property type="component" value="Chromosome"/>
</dbReference>
<evidence type="ECO:0000313" key="7">
    <source>
        <dbReference type="Proteomes" id="UP000063699"/>
    </source>
</evidence>
<proteinExistence type="inferred from homology"/>
<evidence type="ECO:0000256" key="3">
    <source>
        <dbReference type="ARBA" id="ARBA00022448"/>
    </source>
</evidence>
<evidence type="ECO:0000256" key="5">
    <source>
        <dbReference type="SAM" id="SignalP"/>
    </source>
</evidence>
<keyword evidence="3" id="KW-0813">Transport</keyword>
<dbReference type="PANTHER" id="PTHR43649">
    <property type="entry name" value="ARABINOSE-BINDING PROTEIN-RELATED"/>
    <property type="match status" value="1"/>
</dbReference>
<dbReference type="SUPFAM" id="SSF53850">
    <property type="entry name" value="Periplasmic binding protein-like II"/>
    <property type="match status" value="1"/>
</dbReference>
<evidence type="ECO:0000256" key="2">
    <source>
        <dbReference type="ARBA" id="ARBA00008520"/>
    </source>
</evidence>
<dbReference type="Gene3D" id="3.40.190.10">
    <property type="entry name" value="Periplasmic binding protein-like II"/>
    <property type="match status" value="1"/>
</dbReference>
<dbReference type="KEGG" id="kphy:AOZ06_39860"/>
<name>A0A0N9I7I2_9PSEU</name>
<evidence type="ECO:0000256" key="1">
    <source>
        <dbReference type="ARBA" id="ARBA00004196"/>
    </source>
</evidence>
<dbReference type="STRING" id="860235.AOZ06_39860"/>
<comment type="subcellular location">
    <subcellularLocation>
        <location evidence="1">Cell envelope</location>
    </subcellularLocation>
</comment>
<comment type="similarity">
    <text evidence="2">Belongs to the bacterial solute-binding protein 1 family.</text>
</comment>
<sequence>MQLSTFRRKMLSALTVGALVGLVAACGGSGDSNGKTTLTYRIWDEQQQKGYEKVFEAFKAKHPDIDVKIELQPYDQYWTKLVTELVSGTAPDVFWMTPANFPELATKGALMDVSAAVEQSGLTKDKYHTNVVDSFTYKEKMYAVPKDWGVPGMLYNKQVFAEAGVEMPTEPLTWAPDGSGTFLPLMQKLTVDVNGKHPNESGFDPAKVKRWGFASWNHSGTQWLNWIPSNGGTTITKPYGTFNFNEPASVEALQWGVDLIKKWHVSPPADQTNPPAGRATEMFQRGEVAVFPANNALLPFVAPSSTFPIGTASLPAGKAGRVVIINGLGEAVYSRTKRPDQAKQLVSFLATPQAQAIMAEGGYVFPAINDLAPRYVEHWKAKGIDTQPFLDEARGKTVNFPIVSGFAAAEPKINQIFNDMYLGSVKVPDAAGAAVKQGNALLNPEK</sequence>
<dbReference type="CDD" id="cd13585">
    <property type="entry name" value="PBP2_TMBP_like"/>
    <property type="match status" value="1"/>
</dbReference>
<reference evidence="6 7" key="1">
    <citation type="submission" date="2015-07" db="EMBL/GenBank/DDBJ databases">
        <title>Genome sequencing of Kibdelosporangium phytohabitans.</title>
        <authorList>
            <person name="Qin S."/>
            <person name="Xing K."/>
        </authorList>
    </citation>
    <scope>NUCLEOTIDE SEQUENCE [LARGE SCALE GENOMIC DNA]</scope>
    <source>
        <strain evidence="6 7">KLBMP1111</strain>
    </source>
</reference>
<gene>
    <name evidence="6" type="ORF">AOZ06_39860</name>
</gene>
<accession>A0A0N9I7I2</accession>
<dbReference type="Pfam" id="PF01547">
    <property type="entry name" value="SBP_bac_1"/>
    <property type="match status" value="1"/>
</dbReference>
<dbReference type="RefSeq" id="WP_054294097.1">
    <property type="nucleotide sequence ID" value="NZ_CP012752.1"/>
</dbReference>
<feature type="signal peptide" evidence="5">
    <location>
        <begin position="1"/>
        <end position="25"/>
    </location>
</feature>
<dbReference type="InterPro" id="IPR050490">
    <property type="entry name" value="Bact_solute-bd_prot1"/>
</dbReference>
<dbReference type="EMBL" id="CP012752">
    <property type="protein sequence ID" value="ALG12201.1"/>
    <property type="molecule type" value="Genomic_DNA"/>
</dbReference>
<protein>
    <recommendedName>
        <fullName evidence="8">Sugar ABC transporter substrate-binding protein</fullName>
    </recommendedName>
</protein>
<dbReference type="GO" id="GO:0030313">
    <property type="term" value="C:cell envelope"/>
    <property type="evidence" value="ECO:0007669"/>
    <property type="project" value="UniProtKB-SubCell"/>
</dbReference>
<organism evidence="6 7">
    <name type="scientific">Kibdelosporangium phytohabitans</name>
    <dbReference type="NCBI Taxonomy" id="860235"/>
    <lineage>
        <taxon>Bacteria</taxon>
        <taxon>Bacillati</taxon>
        <taxon>Actinomycetota</taxon>
        <taxon>Actinomycetes</taxon>
        <taxon>Pseudonocardiales</taxon>
        <taxon>Pseudonocardiaceae</taxon>
        <taxon>Kibdelosporangium</taxon>
    </lineage>
</organism>
<dbReference type="OrthoDB" id="1650177at2"/>
<dbReference type="PROSITE" id="PS51257">
    <property type="entry name" value="PROKAR_LIPOPROTEIN"/>
    <property type="match status" value="1"/>
</dbReference>
<evidence type="ECO:0008006" key="8">
    <source>
        <dbReference type="Google" id="ProtNLM"/>
    </source>
</evidence>
<keyword evidence="4 5" id="KW-0732">Signal</keyword>
<keyword evidence="7" id="KW-1185">Reference proteome</keyword>
<dbReference type="AlphaFoldDB" id="A0A0N9I7I2"/>
<evidence type="ECO:0000313" key="6">
    <source>
        <dbReference type="EMBL" id="ALG12201.1"/>
    </source>
</evidence>
<evidence type="ECO:0000256" key="4">
    <source>
        <dbReference type="ARBA" id="ARBA00022729"/>
    </source>
</evidence>
<feature type="chain" id="PRO_5039119430" description="Sugar ABC transporter substrate-binding protein" evidence="5">
    <location>
        <begin position="26"/>
        <end position="446"/>
    </location>
</feature>
<dbReference type="PANTHER" id="PTHR43649:SF31">
    <property type="entry name" value="SN-GLYCEROL-3-PHOSPHATE-BINDING PERIPLASMIC PROTEIN UGPB"/>
    <property type="match status" value="1"/>
</dbReference>
<dbReference type="InterPro" id="IPR006059">
    <property type="entry name" value="SBP"/>
</dbReference>